<dbReference type="GO" id="GO:0005829">
    <property type="term" value="C:cytosol"/>
    <property type="evidence" value="ECO:0007669"/>
    <property type="project" value="TreeGrafter"/>
</dbReference>
<evidence type="ECO:0000256" key="9">
    <source>
        <dbReference type="PIRSR" id="PIRSR601805-1"/>
    </source>
</evidence>
<sequence length="346" mass="38093">MEHTKLRKGMLLGIGNPLLDVSAIVEKDVLDKYDMIPNNAILAADIHKPLCGELIQKYNAQFIAGGSVQNSLRVAQWILEEPNVTTFFGCVGDDDYAKILEKYARSNGVNVKYQCNKNEPTGTCAVLITDKNRSLCADLSAANTFTIDHIRIPENRQCIENAEFYYISGFFLTVNPPTALEVANYALSQNRPFIMNLSAPFISQFYTEPLMQLLPFIDILLGNETEAEMFASVQNFGTKDLKEIALKICELSKKNSNRPRVCVITQGPNPVILAQNGKITEFPVKEVTEDKVVDTNGAGDAFVGGFLAQLVMGKTLDVCIKCGIWTATEIIQKSGCTVEGKASFTV</sequence>
<dbReference type="CDD" id="cd01168">
    <property type="entry name" value="adenosine_kinase"/>
    <property type="match status" value="1"/>
</dbReference>
<evidence type="ECO:0000313" key="12">
    <source>
        <dbReference type="EMBL" id="KAK5641458.1"/>
    </source>
</evidence>
<evidence type="ECO:0000256" key="8">
    <source>
        <dbReference type="ARBA" id="ARBA00022840"/>
    </source>
</evidence>
<dbReference type="InterPro" id="IPR002173">
    <property type="entry name" value="Carboh/pur_kinase_PfkB_CS"/>
</dbReference>
<dbReference type="PANTHER" id="PTHR45769">
    <property type="entry name" value="ADENOSINE KINASE"/>
    <property type="match status" value="1"/>
</dbReference>
<comment type="caution">
    <text evidence="12">The sequence shown here is derived from an EMBL/GenBank/DDBJ whole genome shotgun (WGS) entry which is preliminary data.</text>
</comment>
<proteinExistence type="inferred from homology"/>
<name>A0AAN7V767_9COLE</name>
<keyword evidence="7 10" id="KW-0418">Kinase</keyword>
<comment type="similarity">
    <text evidence="2 10">Belongs to the carbohydrate kinase PfkB family.</text>
</comment>
<dbReference type="InterPro" id="IPR011611">
    <property type="entry name" value="PfkB_dom"/>
</dbReference>
<protein>
    <recommendedName>
        <fullName evidence="3 10">Adenosine kinase</fullName>
        <shortName evidence="10">AK</shortName>
        <ecNumber evidence="3 10">2.7.1.20</ecNumber>
    </recommendedName>
    <alternativeName>
        <fullName evidence="10">Adenosine 5'-phosphotransferase</fullName>
    </alternativeName>
</protein>
<evidence type="ECO:0000256" key="2">
    <source>
        <dbReference type="ARBA" id="ARBA00010688"/>
    </source>
</evidence>
<dbReference type="InterPro" id="IPR001805">
    <property type="entry name" value="Adenokinase"/>
</dbReference>
<dbReference type="GO" id="GO:0044209">
    <property type="term" value="P:AMP salvage"/>
    <property type="evidence" value="ECO:0007669"/>
    <property type="project" value="UniProtKB-UniRule"/>
</dbReference>
<keyword evidence="10" id="KW-0460">Magnesium</keyword>
<dbReference type="Pfam" id="PF00294">
    <property type="entry name" value="PfkB"/>
    <property type="match status" value="1"/>
</dbReference>
<dbReference type="GO" id="GO:0006144">
    <property type="term" value="P:purine nucleobase metabolic process"/>
    <property type="evidence" value="ECO:0007669"/>
    <property type="project" value="TreeGrafter"/>
</dbReference>
<evidence type="ECO:0000256" key="1">
    <source>
        <dbReference type="ARBA" id="ARBA00004801"/>
    </source>
</evidence>
<organism evidence="12 13">
    <name type="scientific">Pyrocoelia pectoralis</name>
    <dbReference type="NCBI Taxonomy" id="417401"/>
    <lineage>
        <taxon>Eukaryota</taxon>
        <taxon>Metazoa</taxon>
        <taxon>Ecdysozoa</taxon>
        <taxon>Arthropoda</taxon>
        <taxon>Hexapoda</taxon>
        <taxon>Insecta</taxon>
        <taxon>Pterygota</taxon>
        <taxon>Neoptera</taxon>
        <taxon>Endopterygota</taxon>
        <taxon>Coleoptera</taxon>
        <taxon>Polyphaga</taxon>
        <taxon>Elateriformia</taxon>
        <taxon>Elateroidea</taxon>
        <taxon>Lampyridae</taxon>
        <taxon>Lampyrinae</taxon>
        <taxon>Pyrocoelia</taxon>
    </lineage>
</organism>
<comment type="pathway">
    <text evidence="1 10">Purine metabolism; AMP biosynthesis via salvage pathway; AMP from adenosine: step 1/1.</text>
</comment>
<evidence type="ECO:0000256" key="6">
    <source>
        <dbReference type="ARBA" id="ARBA00022741"/>
    </source>
</evidence>
<comment type="cofactor">
    <cofactor evidence="10">
        <name>Mg(2+)</name>
        <dbReference type="ChEBI" id="CHEBI:18420"/>
    </cofactor>
    <text evidence="10">Binds 3 Mg(2+) ions per subunit.</text>
</comment>
<keyword evidence="4 10" id="KW-0808">Transferase</keyword>
<keyword evidence="10" id="KW-0539">Nucleus</keyword>
<dbReference type="GO" id="GO:0005524">
    <property type="term" value="F:ATP binding"/>
    <property type="evidence" value="ECO:0007669"/>
    <property type="project" value="UniProtKB-UniRule"/>
</dbReference>
<dbReference type="EC" id="2.7.1.20" evidence="3 10"/>
<evidence type="ECO:0000256" key="7">
    <source>
        <dbReference type="ARBA" id="ARBA00022777"/>
    </source>
</evidence>
<dbReference type="InterPro" id="IPR029056">
    <property type="entry name" value="Ribokinase-like"/>
</dbReference>
<comment type="subunit">
    <text evidence="10">Monomer.</text>
</comment>
<dbReference type="PRINTS" id="PR00989">
    <property type="entry name" value="ADENOKINASE"/>
</dbReference>
<dbReference type="GO" id="GO:0004001">
    <property type="term" value="F:adenosine kinase activity"/>
    <property type="evidence" value="ECO:0007669"/>
    <property type="project" value="UniProtKB-UniRule"/>
</dbReference>
<gene>
    <name evidence="12" type="ORF">RI129_010005</name>
</gene>
<dbReference type="Gene3D" id="3.30.1110.10">
    <property type="match status" value="1"/>
</dbReference>
<dbReference type="Proteomes" id="UP001329430">
    <property type="component" value="Chromosome 7"/>
</dbReference>
<dbReference type="PROSITE" id="PS00584">
    <property type="entry name" value="PFKB_KINASES_2"/>
    <property type="match status" value="1"/>
</dbReference>
<keyword evidence="5 10" id="KW-0660">Purine salvage</keyword>
<dbReference type="SUPFAM" id="SSF53613">
    <property type="entry name" value="Ribokinase-like"/>
    <property type="match status" value="1"/>
</dbReference>
<keyword evidence="6 10" id="KW-0547">Nucleotide-binding</keyword>
<dbReference type="PANTHER" id="PTHR45769:SF3">
    <property type="entry name" value="ADENOSINE KINASE"/>
    <property type="match status" value="1"/>
</dbReference>
<keyword evidence="13" id="KW-1185">Reference proteome</keyword>
<dbReference type="GO" id="GO:0005634">
    <property type="term" value="C:nucleus"/>
    <property type="evidence" value="ECO:0007669"/>
    <property type="project" value="UniProtKB-SubCell"/>
</dbReference>
<evidence type="ECO:0000256" key="10">
    <source>
        <dbReference type="RuleBase" id="RU368116"/>
    </source>
</evidence>
<dbReference type="AlphaFoldDB" id="A0AAN7V767"/>
<reference evidence="12 13" key="1">
    <citation type="journal article" date="2024" name="Insects">
        <title>An Improved Chromosome-Level Genome Assembly of the Firefly Pyrocoelia pectoralis.</title>
        <authorList>
            <person name="Fu X."/>
            <person name="Meyer-Rochow V.B."/>
            <person name="Ballantyne L."/>
            <person name="Zhu X."/>
        </authorList>
    </citation>
    <scope>NUCLEOTIDE SEQUENCE [LARGE SCALE GENOMIC DNA]</scope>
    <source>
        <strain evidence="12">XCY_ONT2</strain>
    </source>
</reference>
<dbReference type="EMBL" id="JAVRBK010000007">
    <property type="protein sequence ID" value="KAK5641458.1"/>
    <property type="molecule type" value="Genomic_DNA"/>
</dbReference>
<feature type="domain" description="Carbohydrate kinase PfkB" evidence="11">
    <location>
        <begin position="34"/>
        <end position="337"/>
    </location>
</feature>
<evidence type="ECO:0000256" key="3">
    <source>
        <dbReference type="ARBA" id="ARBA00012119"/>
    </source>
</evidence>
<comment type="function">
    <text evidence="10">ATP dependent phosphorylation of adenosine and other related nucleoside analogs to monophosphate derivatives.</text>
</comment>
<evidence type="ECO:0000256" key="5">
    <source>
        <dbReference type="ARBA" id="ARBA00022726"/>
    </source>
</evidence>
<comment type="subcellular location">
    <subcellularLocation>
        <location evidence="10">Nucleus</location>
    </subcellularLocation>
</comment>
<evidence type="ECO:0000313" key="13">
    <source>
        <dbReference type="Proteomes" id="UP001329430"/>
    </source>
</evidence>
<evidence type="ECO:0000259" key="11">
    <source>
        <dbReference type="Pfam" id="PF00294"/>
    </source>
</evidence>
<feature type="active site" description="Proton acceptor" evidence="9">
    <location>
        <position position="300"/>
    </location>
</feature>
<accession>A0AAN7V767</accession>
<dbReference type="Gene3D" id="3.40.1190.20">
    <property type="match status" value="1"/>
</dbReference>
<keyword evidence="8 10" id="KW-0067">ATP-binding</keyword>
<evidence type="ECO:0000256" key="4">
    <source>
        <dbReference type="ARBA" id="ARBA00022679"/>
    </source>
</evidence>
<dbReference type="GO" id="GO:0006166">
    <property type="term" value="P:purine ribonucleoside salvage"/>
    <property type="evidence" value="ECO:0007669"/>
    <property type="project" value="UniProtKB-KW"/>
</dbReference>
<comment type="catalytic activity">
    <reaction evidence="10">
        <text>adenosine + ATP = AMP + ADP + H(+)</text>
        <dbReference type="Rhea" id="RHEA:20824"/>
        <dbReference type="ChEBI" id="CHEBI:15378"/>
        <dbReference type="ChEBI" id="CHEBI:16335"/>
        <dbReference type="ChEBI" id="CHEBI:30616"/>
        <dbReference type="ChEBI" id="CHEBI:456215"/>
        <dbReference type="ChEBI" id="CHEBI:456216"/>
        <dbReference type="EC" id="2.7.1.20"/>
    </reaction>
</comment>
<dbReference type="FunFam" id="3.40.1190.20:FF:000006">
    <property type="entry name" value="Adenosine kinase 2"/>
    <property type="match status" value="1"/>
</dbReference>